<dbReference type="Proteomes" id="UP001062846">
    <property type="component" value="Chromosome 1"/>
</dbReference>
<dbReference type="EMBL" id="CM046388">
    <property type="protein sequence ID" value="KAI8573581.1"/>
    <property type="molecule type" value="Genomic_DNA"/>
</dbReference>
<organism evidence="1 2">
    <name type="scientific">Rhododendron molle</name>
    <name type="common">Chinese azalea</name>
    <name type="synonym">Azalea mollis</name>
    <dbReference type="NCBI Taxonomy" id="49168"/>
    <lineage>
        <taxon>Eukaryota</taxon>
        <taxon>Viridiplantae</taxon>
        <taxon>Streptophyta</taxon>
        <taxon>Embryophyta</taxon>
        <taxon>Tracheophyta</taxon>
        <taxon>Spermatophyta</taxon>
        <taxon>Magnoliopsida</taxon>
        <taxon>eudicotyledons</taxon>
        <taxon>Gunneridae</taxon>
        <taxon>Pentapetalae</taxon>
        <taxon>asterids</taxon>
        <taxon>Ericales</taxon>
        <taxon>Ericaceae</taxon>
        <taxon>Ericoideae</taxon>
        <taxon>Rhodoreae</taxon>
        <taxon>Rhododendron</taxon>
    </lineage>
</organism>
<proteinExistence type="predicted"/>
<gene>
    <name evidence="1" type="ORF">RHMOL_Rhmol01G0288600</name>
</gene>
<accession>A0ACC0Q6W5</accession>
<evidence type="ECO:0000313" key="1">
    <source>
        <dbReference type="EMBL" id="KAI8573581.1"/>
    </source>
</evidence>
<reference evidence="1" key="1">
    <citation type="submission" date="2022-02" db="EMBL/GenBank/DDBJ databases">
        <title>Plant Genome Project.</title>
        <authorList>
            <person name="Zhang R.-G."/>
        </authorList>
    </citation>
    <scope>NUCLEOTIDE SEQUENCE</scope>
    <source>
        <strain evidence="1">AT1</strain>
    </source>
</reference>
<protein>
    <submittedName>
        <fullName evidence="1">Uncharacterized protein</fullName>
    </submittedName>
</protein>
<name>A0ACC0Q6W5_RHOML</name>
<evidence type="ECO:0000313" key="2">
    <source>
        <dbReference type="Proteomes" id="UP001062846"/>
    </source>
</evidence>
<sequence>METSCYGRDGIYRSPRPPLLLPEDPNLSIVSFLFRNSSSYSDRPALIDADTGHTLTFSQFKSTVAKLSHAFIQLGIKKNDIVLIFAPNSIQFPICFFAIIAIGAIATTVNPVYTVAEISKQVKDCKPKVIVTVPELWDKAKRFGLDYVFLGTEKNSDLIGISSNSKVTWLIDLVKDSGSVSDLLPVAEIKSSDTAALLYSSGTTGLSKGVVLTHRNFVASALMVTADQELAGEMNLLFLCVLPMFHVFGLAVIMYARLQRGDGIVSMAKFDLEMFLRAVEKYRVTHLWVVPPIVLALAKNSVVRNYDVSSVRQILCGAAPLGKDSMAECAKNFPQAVVIQGYGMTETCGIVSIENPKLGTRHSGSAGLLVSGVESQIVGIDTLKPLPPAHLGEIWVLGANMMQGYLNNPEATKLTIDEQGWIHTGDLGLPDAKAGEVPVANVIRSPTSSLTEEDVKKFIADQVAPAEFEGLLVSHPEILDAVAFPLPDAEAGEVPVAYVIRSPTSSLTEEDVKKFIADQCM</sequence>
<keyword evidence="2" id="KW-1185">Reference proteome</keyword>
<comment type="caution">
    <text evidence="1">The sequence shown here is derived from an EMBL/GenBank/DDBJ whole genome shotgun (WGS) entry which is preliminary data.</text>
</comment>